<sequence length="276" mass="31497">MIRKSRASGILLAVFCALCAAGLRPAAAAAVKTRRPFKNFSVAVYIPVRSTRQLANPKTLRRQFQRIWSQVHFNKVYLEVYRDRVFANPATLDRIAAFFRRRGITVDGGITLFSGVNKYGQFNSFDFENPRDVAMCKRAVREAASHFNTIILDDFTFFNTRTNADIRAKGKLSWTQYRLRKMRWVAKHLIIGAAHEVNPHAKVIIKFPNWYEDFRGAGVRPRQGSQDVRRHLYRGRDARPGAHRADAAAVRELFDLPLLPQHPAACGPRRLGGHVR</sequence>
<dbReference type="SUPFAM" id="SSF51445">
    <property type="entry name" value="(Trans)glycosidases"/>
    <property type="match status" value="1"/>
</dbReference>
<gene>
    <name evidence="1" type="ORF">B1A_19605</name>
</gene>
<protein>
    <submittedName>
        <fullName evidence="1">Permease</fullName>
    </submittedName>
</protein>
<proteinExistence type="predicted"/>
<dbReference type="EMBL" id="AUZX01014473">
    <property type="protein sequence ID" value="EQD32128.1"/>
    <property type="molecule type" value="Genomic_DNA"/>
</dbReference>
<reference evidence="1" key="1">
    <citation type="submission" date="2013-08" db="EMBL/GenBank/DDBJ databases">
        <authorList>
            <person name="Mendez C."/>
            <person name="Richter M."/>
            <person name="Ferrer M."/>
            <person name="Sanchez J."/>
        </authorList>
    </citation>
    <scope>NUCLEOTIDE SEQUENCE</scope>
</reference>
<dbReference type="AlphaFoldDB" id="T0YGD4"/>
<dbReference type="InterPro" id="IPR017853">
    <property type="entry name" value="GH"/>
</dbReference>
<accession>T0YGD4</accession>
<comment type="caution">
    <text evidence="1">The sequence shown here is derived from an EMBL/GenBank/DDBJ whole genome shotgun (WGS) entry which is preliminary data.</text>
</comment>
<organism evidence="1">
    <name type="scientific">mine drainage metagenome</name>
    <dbReference type="NCBI Taxonomy" id="410659"/>
    <lineage>
        <taxon>unclassified sequences</taxon>
        <taxon>metagenomes</taxon>
        <taxon>ecological metagenomes</taxon>
    </lineage>
</organism>
<reference evidence="1" key="2">
    <citation type="journal article" date="2014" name="ISME J.">
        <title>Microbial stratification in low pH oxic and suboxic macroscopic growths along an acid mine drainage.</title>
        <authorList>
            <person name="Mendez-Garcia C."/>
            <person name="Mesa V."/>
            <person name="Sprenger R.R."/>
            <person name="Richter M."/>
            <person name="Diez M.S."/>
            <person name="Solano J."/>
            <person name="Bargiela R."/>
            <person name="Golyshina O.V."/>
            <person name="Manteca A."/>
            <person name="Ramos J.L."/>
            <person name="Gallego J.R."/>
            <person name="Llorente I."/>
            <person name="Martins Dos Santos V.A."/>
            <person name="Jensen O.N."/>
            <person name="Pelaez A.I."/>
            <person name="Sanchez J."/>
            <person name="Ferrer M."/>
        </authorList>
    </citation>
    <scope>NUCLEOTIDE SEQUENCE</scope>
</reference>
<evidence type="ECO:0000313" key="1">
    <source>
        <dbReference type="EMBL" id="EQD32128.1"/>
    </source>
</evidence>
<name>T0YGD4_9ZZZZ</name>